<evidence type="ECO:0000256" key="3">
    <source>
        <dbReference type="ARBA" id="ARBA00022553"/>
    </source>
</evidence>
<gene>
    <name evidence="10" type="ORF">HPO_07999</name>
</gene>
<dbReference type="Gene3D" id="3.30.450.20">
    <property type="entry name" value="PAS domain"/>
    <property type="match status" value="2"/>
</dbReference>
<keyword evidence="5" id="KW-0547">Nucleotide-binding</keyword>
<dbReference type="Proteomes" id="UP000027100">
    <property type="component" value="Unassembled WGS sequence"/>
</dbReference>
<reference evidence="10 11" key="1">
    <citation type="journal article" date="2014" name="Antonie Van Leeuwenhoek">
        <title>Hyphomonas beringensis sp. nov. and Hyphomonas chukchiensis sp. nov., isolated from surface seawater of the Bering Sea and Chukchi Sea.</title>
        <authorList>
            <person name="Li C."/>
            <person name="Lai Q."/>
            <person name="Li G."/>
            <person name="Dong C."/>
            <person name="Wang J."/>
            <person name="Liao Y."/>
            <person name="Shao Z."/>
        </authorList>
    </citation>
    <scope>NUCLEOTIDE SEQUENCE [LARGE SCALE GENOMIC DNA]</scope>
    <source>
        <strain evidence="10 11">PS728</strain>
    </source>
</reference>
<evidence type="ECO:0000256" key="5">
    <source>
        <dbReference type="ARBA" id="ARBA00022741"/>
    </source>
</evidence>
<organism evidence="10 11">
    <name type="scientific">Hyphomonas polymorpha PS728</name>
    <dbReference type="NCBI Taxonomy" id="1280954"/>
    <lineage>
        <taxon>Bacteria</taxon>
        <taxon>Pseudomonadati</taxon>
        <taxon>Pseudomonadota</taxon>
        <taxon>Alphaproteobacteria</taxon>
        <taxon>Hyphomonadales</taxon>
        <taxon>Hyphomonadaceae</taxon>
        <taxon>Hyphomonas</taxon>
    </lineage>
</organism>
<comment type="caution">
    <text evidence="10">The sequence shown here is derived from an EMBL/GenBank/DDBJ whole genome shotgun (WGS) entry which is preliminary data.</text>
</comment>
<evidence type="ECO:0000313" key="10">
    <source>
        <dbReference type="EMBL" id="KCZ98826.1"/>
    </source>
</evidence>
<keyword evidence="4" id="KW-0808">Transferase</keyword>
<proteinExistence type="predicted"/>
<sequence length="542" mass="59404">MISAMAVVLSPLLIMGAMNAWSEQQFSQRIRFHELQQTAQDRFRQVDTILVRTRTALRMITAESADFSCSEITHRMAVLDLPLRNTVRFDADGIVTCSEIGEGVVGTPMSQLEWNDRMRKGVEAIETSGPRSRVLGDPSIFMLRRLNDPQGNFAGSIGLSMSLVDIAARLAEATESSSATIALVVPGGEVIGSNIMAGVPMEWISEGASLNRRIHHLTPDQGPAMDIVLLPLRTEGLWLMVASPSPPQRVEGTLAFLVPILAYLAALLAASWIADAMVLRWLERIRIRIQDMRSSARYMPLTPELSRAPREMQQVAEAFDDLTSRITTHESDMQRALVQMKAAFREVHHRVKNNLQVMLSMLKLQGRGEPLPETQAALKVAAHRVAMMAAVHHTLLNEGNLDTVEALDLFNAICNQVDEQKGWVEGGRSIIPDVSPGPLPADMAVPLGMFVLEAVGLLCPDDDDADVVLHFDRDNGNCRLKLTCGRDGTGGEGEIDRDTSLFLSAFARQIGGSVSVENGSETEITIELAFFVSHMAPTELPN</sequence>
<dbReference type="InterPro" id="IPR011495">
    <property type="entry name" value="Sig_transdc_His_kin_sub2_dim/P"/>
</dbReference>
<dbReference type="EMBL" id="ARYM01000008">
    <property type="protein sequence ID" value="KCZ98826.1"/>
    <property type="molecule type" value="Genomic_DNA"/>
</dbReference>
<evidence type="ECO:0000256" key="1">
    <source>
        <dbReference type="ARBA" id="ARBA00000085"/>
    </source>
</evidence>
<dbReference type="PANTHER" id="PTHR41523">
    <property type="entry name" value="TWO-COMPONENT SYSTEM SENSOR PROTEIN"/>
    <property type="match status" value="1"/>
</dbReference>
<dbReference type="PATRIC" id="fig|1280954.3.peg.1621"/>
<dbReference type="AlphaFoldDB" id="A0A062VEQ3"/>
<keyword evidence="6 10" id="KW-0418">Kinase</keyword>
<keyword evidence="3" id="KW-0597">Phosphoprotein</keyword>
<dbReference type="EC" id="2.7.13.3" evidence="2"/>
<evidence type="ECO:0000256" key="7">
    <source>
        <dbReference type="ARBA" id="ARBA00022840"/>
    </source>
</evidence>
<name>A0A062VEQ3_9PROT</name>
<feature type="signal peptide" evidence="8">
    <location>
        <begin position="1"/>
        <end position="20"/>
    </location>
</feature>
<evidence type="ECO:0000313" key="11">
    <source>
        <dbReference type="Proteomes" id="UP000027100"/>
    </source>
</evidence>
<keyword evidence="11" id="KW-1185">Reference proteome</keyword>
<evidence type="ECO:0000259" key="9">
    <source>
        <dbReference type="Pfam" id="PF07568"/>
    </source>
</evidence>
<keyword evidence="7" id="KW-0067">ATP-binding</keyword>
<evidence type="ECO:0000256" key="6">
    <source>
        <dbReference type="ARBA" id="ARBA00022777"/>
    </source>
</evidence>
<accession>A0A062VEQ3</accession>
<protein>
    <recommendedName>
        <fullName evidence="2">histidine kinase</fullName>
        <ecNumber evidence="2">2.7.13.3</ecNumber>
    </recommendedName>
</protein>
<evidence type="ECO:0000256" key="4">
    <source>
        <dbReference type="ARBA" id="ARBA00022679"/>
    </source>
</evidence>
<dbReference type="PANTHER" id="PTHR41523:SF8">
    <property type="entry name" value="ETHYLENE RESPONSE SENSOR PROTEIN"/>
    <property type="match status" value="1"/>
</dbReference>
<keyword evidence="8" id="KW-0732">Signal</keyword>
<dbReference type="GO" id="GO:0004673">
    <property type="term" value="F:protein histidine kinase activity"/>
    <property type="evidence" value="ECO:0007669"/>
    <property type="project" value="UniProtKB-EC"/>
</dbReference>
<dbReference type="Pfam" id="PF07568">
    <property type="entry name" value="HisKA_2"/>
    <property type="match status" value="1"/>
</dbReference>
<dbReference type="STRING" id="1280954.HPO_07999"/>
<feature type="domain" description="Signal transduction histidine kinase subgroup 2 dimerisation and phosphoacceptor" evidence="9">
    <location>
        <begin position="346"/>
        <end position="417"/>
    </location>
</feature>
<feature type="chain" id="PRO_5001615283" description="histidine kinase" evidence="8">
    <location>
        <begin position="21"/>
        <end position="542"/>
    </location>
</feature>
<dbReference type="eggNOG" id="COG3920">
    <property type="taxonomic scope" value="Bacteria"/>
</dbReference>
<evidence type="ECO:0000256" key="8">
    <source>
        <dbReference type="SAM" id="SignalP"/>
    </source>
</evidence>
<evidence type="ECO:0000256" key="2">
    <source>
        <dbReference type="ARBA" id="ARBA00012438"/>
    </source>
</evidence>
<dbReference type="GO" id="GO:0005524">
    <property type="term" value="F:ATP binding"/>
    <property type="evidence" value="ECO:0007669"/>
    <property type="project" value="UniProtKB-KW"/>
</dbReference>
<comment type="catalytic activity">
    <reaction evidence="1">
        <text>ATP + protein L-histidine = ADP + protein N-phospho-L-histidine.</text>
        <dbReference type="EC" id="2.7.13.3"/>
    </reaction>
</comment>